<feature type="region of interest" description="Disordered" evidence="1">
    <location>
        <begin position="62"/>
        <end position="93"/>
    </location>
</feature>
<sequence>MTMTPRGFFDCLDGAAAEQRQAQAVEFEPVGDQSADAGREAEVTAFVNRPASATIEAARPAAKVSGNASNYSGGSARSTPLAEAAGFYSSGSR</sequence>
<feature type="compositionally biased region" description="Low complexity" evidence="1">
    <location>
        <begin position="65"/>
        <end position="78"/>
    </location>
</feature>
<dbReference type="Proteomes" id="UP000187097">
    <property type="component" value="Chromosome"/>
</dbReference>
<dbReference type="EMBL" id="CP047493">
    <property type="protein sequence ID" value="UXW01847.1"/>
    <property type="molecule type" value="Genomic_DNA"/>
</dbReference>
<organism evidence="2 3">
    <name type="scientific">Xanthomonas oryzae pv. oryzae</name>
    <dbReference type="NCBI Taxonomy" id="64187"/>
    <lineage>
        <taxon>Bacteria</taxon>
        <taxon>Pseudomonadati</taxon>
        <taxon>Pseudomonadota</taxon>
        <taxon>Gammaproteobacteria</taxon>
        <taxon>Lysobacterales</taxon>
        <taxon>Lysobacteraceae</taxon>
        <taxon>Xanthomonas</taxon>
    </lineage>
</organism>
<evidence type="ECO:0000256" key="1">
    <source>
        <dbReference type="SAM" id="MobiDB-lite"/>
    </source>
</evidence>
<evidence type="ECO:0000313" key="2">
    <source>
        <dbReference type="EMBL" id="UXW01847.1"/>
    </source>
</evidence>
<accession>A0AAJ5MDA9</accession>
<reference evidence="2" key="2">
    <citation type="submission" date="2020-01" db="EMBL/GenBank/DDBJ databases">
        <title>Complete genome investigation of Xanthomonas oryzae strains.</title>
        <authorList>
            <person name="Kaur A."/>
            <person name="Bansal K."/>
            <person name="Patil P.B."/>
        </authorList>
    </citation>
    <scope>NUCLEOTIDE SEQUENCE</scope>
    <source>
        <strain evidence="2">IXO792</strain>
    </source>
</reference>
<evidence type="ECO:0000313" key="3">
    <source>
        <dbReference type="Proteomes" id="UP000187097"/>
    </source>
</evidence>
<dbReference type="AlphaFoldDB" id="A0AAJ5MDA9"/>
<gene>
    <name evidence="2" type="ORF">IXO792_13315</name>
</gene>
<reference evidence="2" key="1">
    <citation type="submission" date="2015-01" db="EMBL/GenBank/DDBJ databases">
        <authorList>
            <person name="Midha S."/>
            <person name="Anil M.G."/>
            <person name="Mishra D."/>
            <person name="Brahma K."/>
            <person name="Laha G.S."/>
            <person name="Sundaram R.M."/>
            <person name="Sonti R.V."/>
            <person name="Patil P.B."/>
        </authorList>
    </citation>
    <scope>NUCLEOTIDE SEQUENCE</scope>
    <source>
        <strain evidence="2">IXO792</strain>
    </source>
</reference>
<protein>
    <submittedName>
        <fullName evidence="2">Uncharacterized protein</fullName>
    </submittedName>
</protein>
<name>A0AAJ5MDA9_XANOO</name>
<proteinExistence type="predicted"/>